<reference evidence="9" key="1">
    <citation type="submission" date="2021-02" db="EMBL/GenBank/DDBJ databases">
        <authorList>
            <person name="Nowell W R."/>
        </authorList>
    </citation>
    <scope>NUCLEOTIDE SEQUENCE</scope>
</reference>
<dbReference type="CDD" id="cd09274">
    <property type="entry name" value="RNase_HI_RT_Ty3"/>
    <property type="match status" value="1"/>
</dbReference>
<dbReference type="FunFam" id="3.10.20.370:FF:000001">
    <property type="entry name" value="Retrovirus-related Pol polyprotein from transposon 17.6-like protein"/>
    <property type="match status" value="1"/>
</dbReference>
<keyword evidence="3" id="KW-0540">Nuclease</keyword>
<keyword evidence="2" id="KW-0548">Nucleotidyltransferase</keyword>
<dbReference type="EMBL" id="CAJNOK010019333">
    <property type="protein sequence ID" value="CAF1297782.1"/>
    <property type="molecule type" value="Genomic_DNA"/>
</dbReference>
<dbReference type="Pfam" id="PF00665">
    <property type="entry name" value="rve"/>
    <property type="match status" value="1"/>
</dbReference>
<dbReference type="GO" id="GO:0003676">
    <property type="term" value="F:nucleic acid binding"/>
    <property type="evidence" value="ECO:0007669"/>
    <property type="project" value="InterPro"/>
</dbReference>
<evidence type="ECO:0000259" key="8">
    <source>
        <dbReference type="PROSITE" id="PS50994"/>
    </source>
</evidence>
<feature type="domain" description="Integrase catalytic" evidence="8">
    <location>
        <begin position="363"/>
        <end position="526"/>
    </location>
</feature>
<keyword evidence="5" id="KW-0378">Hydrolase</keyword>
<dbReference type="GO" id="GO:0015074">
    <property type="term" value="P:DNA integration"/>
    <property type="evidence" value="ECO:0007669"/>
    <property type="project" value="InterPro"/>
</dbReference>
<feature type="compositionally biased region" description="Polar residues" evidence="7">
    <location>
        <begin position="223"/>
        <end position="232"/>
    </location>
</feature>
<dbReference type="PROSITE" id="PS50994">
    <property type="entry name" value="INTEGRASE"/>
    <property type="match status" value="1"/>
</dbReference>
<keyword evidence="4" id="KW-0255">Endonuclease</keyword>
<proteinExistence type="predicted"/>
<dbReference type="InterPro" id="IPR041373">
    <property type="entry name" value="RT_RNaseH"/>
</dbReference>
<dbReference type="InterPro" id="IPR036397">
    <property type="entry name" value="RNaseH_sf"/>
</dbReference>
<sequence length="648" mass="74850">MLTSAPLFLHFPVDHKPLILTTDASGIGVGGVLQQKVDGQLRNLYYHSQLMTPCEKKYSTIEKEALAIYKCFARMRPFLLGRSIILMTDHCPLCNIMHKTVRNVRVDRIATLIQEYNIEQVIHIKGRENCLPDYLSRHPREQDDELYDIDYGIASKENFLQPEFPAEGAQVSLLRSNKPRLVAAMTLRSRKNKNQTVQVTTIPDNEDALNNNDSNSESDKDTPSTSPIPLNFSSNHFDVTKLKEEQQKDSHIQHIIQQLKENPGNPTFTCKDGLLYKLITPSRFSKTNVPVVYLPSFMIKPLLHACHDDPMIGGHFSTNRTYNKIRTHYWWPNMKHTIKKHIQSCLLCQQYNISRYKKHGHLRPIPPHDGPFMLVGIDYCGPFKRTPRENQYVLVITDYFTRHITAIALPDCSAQTTAQALFNDYFCKYGIPAVIISDQGPHFQNILMENIQKLIGYHPIYSTPYHPQTNGVVEKFNSTFVPQISKLQDTQHNNWDEYLQAVVFAYNSGVHKTTQFSPHQLLYGRQPRLPINSRPIHFSFLKPNDYFEQLQKTLKIYHKSAKENIIRQQQLNKLRYDTNRQDPIYKVGDLVLTRIFGLRGKLDTKFLTTPKVIVQCNHPTYILKDEETNIESRVHVGDLRPVIISTIF</sequence>
<evidence type="ECO:0000256" key="5">
    <source>
        <dbReference type="ARBA" id="ARBA00022801"/>
    </source>
</evidence>
<name>A0A8S2ETJ1_9BILA</name>
<dbReference type="Proteomes" id="UP000677228">
    <property type="component" value="Unassembled WGS sequence"/>
</dbReference>
<dbReference type="Pfam" id="PF17917">
    <property type="entry name" value="RT_RNaseH"/>
    <property type="match status" value="1"/>
</dbReference>
<dbReference type="SUPFAM" id="SSF56672">
    <property type="entry name" value="DNA/RNA polymerases"/>
    <property type="match status" value="1"/>
</dbReference>
<comment type="caution">
    <text evidence="9">The sequence shown here is derived from an EMBL/GenBank/DDBJ whole genome shotgun (WGS) entry which is preliminary data.</text>
</comment>
<dbReference type="Gene3D" id="3.10.20.370">
    <property type="match status" value="1"/>
</dbReference>
<evidence type="ECO:0000313" key="10">
    <source>
        <dbReference type="EMBL" id="CAF4103160.1"/>
    </source>
</evidence>
<evidence type="ECO:0000256" key="6">
    <source>
        <dbReference type="ARBA" id="ARBA00022918"/>
    </source>
</evidence>
<evidence type="ECO:0000256" key="7">
    <source>
        <dbReference type="SAM" id="MobiDB-lite"/>
    </source>
</evidence>
<feature type="compositionally biased region" description="Polar residues" evidence="7">
    <location>
        <begin position="194"/>
        <end position="203"/>
    </location>
</feature>
<evidence type="ECO:0000256" key="3">
    <source>
        <dbReference type="ARBA" id="ARBA00022722"/>
    </source>
</evidence>
<dbReference type="FunFam" id="1.10.340.70:FF:000001">
    <property type="entry name" value="Retrovirus-related Pol polyprotein from transposon gypsy-like Protein"/>
    <property type="match status" value="1"/>
</dbReference>
<dbReference type="SUPFAM" id="SSF53098">
    <property type="entry name" value="Ribonuclease H-like"/>
    <property type="match status" value="1"/>
</dbReference>
<dbReference type="Pfam" id="PF17921">
    <property type="entry name" value="Integrase_H2C2"/>
    <property type="match status" value="1"/>
</dbReference>
<dbReference type="GO" id="GO:0003964">
    <property type="term" value="F:RNA-directed DNA polymerase activity"/>
    <property type="evidence" value="ECO:0007669"/>
    <property type="project" value="UniProtKB-KW"/>
</dbReference>
<dbReference type="GO" id="GO:0004519">
    <property type="term" value="F:endonuclease activity"/>
    <property type="evidence" value="ECO:0007669"/>
    <property type="project" value="UniProtKB-KW"/>
</dbReference>
<dbReference type="InterPro" id="IPR050951">
    <property type="entry name" value="Retrovirus_Pol_polyprotein"/>
</dbReference>
<organism evidence="9 11">
    <name type="scientific">Didymodactylos carnosus</name>
    <dbReference type="NCBI Taxonomy" id="1234261"/>
    <lineage>
        <taxon>Eukaryota</taxon>
        <taxon>Metazoa</taxon>
        <taxon>Spiralia</taxon>
        <taxon>Gnathifera</taxon>
        <taxon>Rotifera</taxon>
        <taxon>Eurotatoria</taxon>
        <taxon>Bdelloidea</taxon>
        <taxon>Philodinida</taxon>
        <taxon>Philodinidae</taxon>
        <taxon>Didymodactylos</taxon>
    </lineage>
</organism>
<gene>
    <name evidence="9" type="ORF">OVA965_LOCUS28385</name>
    <name evidence="10" type="ORF">TMI583_LOCUS29134</name>
</gene>
<dbReference type="InterPro" id="IPR041588">
    <property type="entry name" value="Integrase_H2C2"/>
</dbReference>
<dbReference type="InterPro" id="IPR012337">
    <property type="entry name" value="RNaseH-like_sf"/>
</dbReference>
<dbReference type="InterPro" id="IPR001584">
    <property type="entry name" value="Integrase_cat-core"/>
</dbReference>
<evidence type="ECO:0000256" key="2">
    <source>
        <dbReference type="ARBA" id="ARBA00022695"/>
    </source>
</evidence>
<dbReference type="AlphaFoldDB" id="A0A8S2ETJ1"/>
<dbReference type="PANTHER" id="PTHR37984:SF15">
    <property type="entry name" value="INTEGRASE CATALYTIC DOMAIN-CONTAINING PROTEIN"/>
    <property type="match status" value="1"/>
</dbReference>
<evidence type="ECO:0000256" key="4">
    <source>
        <dbReference type="ARBA" id="ARBA00022759"/>
    </source>
</evidence>
<evidence type="ECO:0000313" key="11">
    <source>
        <dbReference type="Proteomes" id="UP000677228"/>
    </source>
</evidence>
<dbReference type="Proteomes" id="UP000682733">
    <property type="component" value="Unassembled WGS sequence"/>
</dbReference>
<dbReference type="EMBL" id="CAJOBA010040906">
    <property type="protein sequence ID" value="CAF4103160.1"/>
    <property type="molecule type" value="Genomic_DNA"/>
</dbReference>
<keyword evidence="6" id="KW-0695">RNA-directed DNA polymerase</keyword>
<evidence type="ECO:0000256" key="1">
    <source>
        <dbReference type="ARBA" id="ARBA00022679"/>
    </source>
</evidence>
<keyword evidence="1" id="KW-0808">Transferase</keyword>
<dbReference type="Gene3D" id="3.30.420.10">
    <property type="entry name" value="Ribonuclease H-like superfamily/Ribonuclease H"/>
    <property type="match status" value="1"/>
</dbReference>
<dbReference type="PANTHER" id="PTHR37984">
    <property type="entry name" value="PROTEIN CBG26694"/>
    <property type="match status" value="1"/>
</dbReference>
<feature type="region of interest" description="Disordered" evidence="7">
    <location>
        <begin position="192"/>
        <end position="232"/>
    </location>
</feature>
<dbReference type="GO" id="GO:0016787">
    <property type="term" value="F:hydrolase activity"/>
    <property type="evidence" value="ECO:0007669"/>
    <property type="project" value="UniProtKB-KW"/>
</dbReference>
<dbReference type="Gene3D" id="1.10.340.70">
    <property type="match status" value="1"/>
</dbReference>
<protein>
    <recommendedName>
        <fullName evidence="8">Integrase catalytic domain-containing protein</fullName>
    </recommendedName>
</protein>
<accession>A0A8S2ETJ1</accession>
<dbReference type="InterPro" id="IPR043502">
    <property type="entry name" value="DNA/RNA_pol_sf"/>
</dbReference>
<dbReference type="FunFam" id="3.30.420.10:FF:000032">
    <property type="entry name" value="Retrovirus-related Pol polyprotein from transposon 297-like Protein"/>
    <property type="match status" value="1"/>
</dbReference>
<evidence type="ECO:0000313" key="9">
    <source>
        <dbReference type="EMBL" id="CAF1297782.1"/>
    </source>
</evidence>